<gene>
    <name evidence="1" type="ORF">FSB_LOCUS52825</name>
</gene>
<reference evidence="1" key="1">
    <citation type="submission" date="2018-02" db="EMBL/GenBank/DDBJ databases">
        <authorList>
            <person name="Cohen D.B."/>
            <person name="Kent A.D."/>
        </authorList>
    </citation>
    <scope>NUCLEOTIDE SEQUENCE</scope>
</reference>
<dbReference type="AlphaFoldDB" id="A0A2N9ILL0"/>
<dbReference type="InterPro" id="IPR040256">
    <property type="entry name" value="At4g02000-like"/>
</dbReference>
<name>A0A2N9ILL0_FAGSY</name>
<dbReference type="PANTHER" id="PTHR31286:SF167">
    <property type="entry name" value="OS09G0268800 PROTEIN"/>
    <property type="match status" value="1"/>
</dbReference>
<dbReference type="PANTHER" id="PTHR31286">
    <property type="entry name" value="GLYCINE-RICH CELL WALL STRUCTURAL PROTEIN 1.8-LIKE"/>
    <property type="match status" value="1"/>
</dbReference>
<protein>
    <submittedName>
        <fullName evidence="1">Uncharacterized protein</fullName>
    </submittedName>
</protein>
<organism evidence="1">
    <name type="scientific">Fagus sylvatica</name>
    <name type="common">Beechnut</name>
    <dbReference type="NCBI Taxonomy" id="28930"/>
    <lineage>
        <taxon>Eukaryota</taxon>
        <taxon>Viridiplantae</taxon>
        <taxon>Streptophyta</taxon>
        <taxon>Embryophyta</taxon>
        <taxon>Tracheophyta</taxon>
        <taxon>Spermatophyta</taxon>
        <taxon>Magnoliopsida</taxon>
        <taxon>eudicotyledons</taxon>
        <taxon>Gunneridae</taxon>
        <taxon>Pentapetalae</taxon>
        <taxon>rosids</taxon>
        <taxon>fabids</taxon>
        <taxon>Fagales</taxon>
        <taxon>Fagaceae</taxon>
        <taxon>Fagus</taxon>
    </lineage>
</organism>
<accession>A0A2N9ILL0</accession>
<dbReference type="EMBL" id="OIVN01006046">
    <property type="protein sequence ID" value="SPD24943.1"/>
    <property type="molecule type" value="Genomic_DNA"/>
</dbReference>
<sequence length="470" mass="53954">MGSEFKALEVGYDIIKFKFPTEFQMRWVLENGPWSFENNFLLLRKWERGCNNRNMSFTMATFWIQIWGLPFEFVSKQTRVDIGNSIGSFVVSDKKVSSEQTKYLRATLAGGEGVVKGGGVVSESERETNQVGFGEKGQRGESDMRLESRAEEFIKNSEKRRRLESNPADLNEAFKLELQEAWDPRCSLFTLPVGEVPRSRSFVSDETKLDVRNMEWIQVEIGYPNVFTIPCHGKRDVARPLQRMVEFHEVLNRCNLLDMRFRGHEFTWDNNREGWGQVEETIEVVDGTVTMEMNRSLLLPYTAEEITQAVFQMHPSKVLGLDGDLRGQSAFVLGILITDDIIITYETLNCIKARRSGKNGSMAIKLDMSKANVGTIPSFIWSSILAARDTLNEGLRWKVGDGKSIRFWKDKWLPCVPRRNPIGVEDVELVKELIDEDLHWLDMEKLEAVFNENTTNMIKRIPLGSLNRLD</sequence>
<evidence type="ECO:0000313" key="1">
    <source>
        <dbReference type="EMBL" id="SPD24943.1"/>
    </source>
</evidence>
<proteinExistence type="predicted"/>